<proteinExistence type="predicted"/>
<evidence type="ECO:0000259" key="1">
    <source>
        <dbReference type="PROSITE" id="PS50880"/>
    </source>
</evidence>
<evidence type="ECO:0000313" key="2">
    <source>
        <dbReference type="EMBL" id="BAC14342.1"/>
    </source>
</evidence>
<dbReference type="SMART" id="SM00493">
    <property type="entry name" value="TOPRIM"/>
    <property type="match status" value="1"/>
</dbReference>
<protein>
    <submittedName>
        <fullName evidence="2">Hypothetical conserved protein</fullName>
    </submittedName>
</protein>
<reference evidence="2 3" key="1">
    <citation type="journal article" date="2001" name="FEMS Microbiol. Lett.">
        <title>Oceanobacillus iheyensis gen. nov., sp. nov., a deep-sea extremely halotolerant and alkaliphilic species isolated from a depth of 1050 m on the Iheya Ridge.</title>
        <authorList>
            <person name="Lu J."/>
            <person name="Nogi Y."/>
            <person name="Takami H."/>
        </authorList>
    </citation>
    <scope>NUCLEOTIDE SEQUENCE [LARGE SCALE GENOMIC DNA]</scope>
    <source>
        <strain evidence="3">DSM 14371 / CIP 107618 / JCM 11309 / KCTC 3954 / HTE831</strain>
    </source>
</reference>
<dbReference type="KEGG" id="oih:OB2386"/>
<organism evidence="2 3">
    <name type="scientific">Oceanobacillus iheyensis (strain DSM 14371 / CIP 107618 / JCM 11309 / KCTC 3954 / HTE831)</name>
    <dbReference type="NCBI Taxonomy" id="221109"/>
    <lineage>
        <taxon>Bacteria</taxon>
        <taxon>Bacillati</taxon>
        <taxon>Bacillota</taxon>
        <taxon>Bacilli</taxon>
        <taxon>Bacillales</taxon>
        <taxon>Bacillaceae</taxon>
        <taxon>Oceanobacillus</taxon>
    </lineage>
</organism>
<dbReference type="STRING" id="221109.gene:10734637"/>
<dbReference type="Pfam" id="PF01751">
    <property type="entry name" value="Toprim"/>
    <property type="match status" value="1"/>
</dbReference>
<evidence type="ECO:0000313" key="3">
    <source>
        <dbReference type="Proteomes" id="UP000000822"/>
    </source>
</evidence>
<sequence>MMALSNGSHPYNTNQIVINKHVSCLHKECYAMMINESNKVIIVEGLSDKRQIEKIIDDKVIIVCTNGTLGVEKLDELLETYELDEKDVYILVDEDPSGMKLRKQLARELPHAEHIYVSSEYREVAATPMKVLANALIGARFTVNPTYLL</sequence>
<dbReference type="Gene3D" id="3.40.1360.10">
    <property type="match status" value="1"/>
</dbReference>
<accession>Q8ENU0</accession>
<dbReference type="PhylomeDB" id="Q8ENU0"/>
<dbReference type="AlphaFoldDB" id="Q8ENU0"/>
<reference evidence="2 3" key="2">
    <citation type="journal article" date="2002" name="Nucleic Acids Res.">
        <title>Genome sequence of Oceanobacillus iheyensis isolated from the Iheya Ridge and its unexpected adaptive capabilities to extreme environments.</title>
        <authorList>
            <person name="Takami H."/>
            <person name="Takaki Y."/>
            <person name="Uchiyama I."/>
        </authorList>
    </citation>
    <scope>NUCLEOTIDE SEQUENCE [LARGE SCALE GENOMIC DNA]</scope>
    <source>
        <strain evidence="3">DSM 14371 / CIP 107618 / JCM 11309 / KCTC 3954 / HTE831</strain>
    </source>
</reference>
<dbReference type="GO" id="GO:0043822">
    <property type="term" value="F:ribonuclease M5 activity"/>
    <property type="evidence" value="ECO:0007669"/>
    <property type="project" value="TreeGrafter"/>
</dbReference>
<dbReference type="eggNOG" id="COG1658">
    <property type="taxonomic scope" value="Bacteria"/>
</dbReference>
<dbReference type="Proteomes" id="UP000000822">
    <property type="component" value="Chromosome"/>
</dbReference>
<dbReference type="SUPFAM" id="SSF110455">
    <property type="entry name" value="Toprim domain"/>
    <property type="match status" value="1"/>
</dbReference>
<keyword evidence="3" id="KW-1185">Reference proteome</keyword>
<dbReference type="PROSITE" id="PS50880">
    <property type="entry name" value="TOPRIM"/>
    <property type="match status" value="1"/>
</dbReference>
<gene>
    <name evidence="2" type="ordered locus">OB2386</name>
</gene>
<dbReference type="HOGENOM" id="CLU_140818_1_0_9"/>
<dbReference type="GO" id="GO:0006364">
    <property type="term" value="P:rRNA processing"/>
    <property type="evidence" value="ECO:0007669"/>
    <property type="project" value="TreeGrafter"/>
</dbReference>
<feature type="domain" description="Toprim" evidence="1">
    <location>
        <begin position="38"/>
        <end position="128"/>
    </location>
</feature>
<dbReference type="InterPro" id="IPR006171">
    <property type="entry name" value="TOPRIM_dom"/>
</dbReference>
<dbReference type="PANTHER" id="PTHR39156">
    <property type="entry name" value="RIBONUCLEASE M5"/>
    <property type="match status" value="1"/>
</dbReference>
<dbReference type="EMBL" id="BA000028">
    <property type="protein sequence ID" value="BAC14342.1"/>
    <property type="molecule type" value="Genomic_DNA"/>
</dbReference>
<name>Q8ENU0_OCEIH</name>
<dbReference type="PANTHER" id="PTHR39156:SF2">
    <property type="entry name" value="DNA PRIMASE (BACTERIAL TYPE) AND SMALL PRIMASE-LIKE PROTEINS"/>
    <property type="match status" value="1"/>
</dbReference>